<comment type="similarity">
    <text evidence="1">Belongs to the sigma-70 factor family. ECF subfamily.</text>
</comment>
<dbReference type="InterPro" id="IPR036388">
    <property type="entry name" value="WH-like_DNA-bd_sf"/>
</dbReference>
<dbReference type="Pfam" id="PF04542">
    <property type="entry name" value="Sigma70_r2"/>
    <property type="match status" value="1"/>
</dbReference>
<evidence type="ECO:0000256" key="3">
    <source>
        <dbReference type="ARBA" id="ARBA00023082"/>
    </source>
</evidence>
<evidence type="ECO:0000256" key="1">
    <source>
        <dbReference type="ARBA" id="ARBA00010641"/>
    </source>
</evidence>
<dbReference type="GO" id="GO:0006352">
    <property type="term" value="P:DNA-templated transcription initiation"/>
    <property type="evidence" value="ECO:0007669"/>
    <property type="project" value="InterPro"/>
</dbReference>
<dbReference type="SUPFAM" id="SSF88946">
    <property type="entry name" value="Sigma2 domain of RNA polymerase sigma factors"/>
    <property type="match status" value="1"/>
</dbReference>
<dbReference type="NCBIfam" id="TIGR02937">
    <property type="entry name" value="sigma70-ECF"/>
    <property type="match status" value="1"/>
</dbReference>
<dbReference type="InterPro" id="IPR014284">
    <property type="entry name" value="RNA_pol_sigma-70_dom"/>
</dbReference>
<name>A0A1T4X6B7_9BACT</name>
<dbReference type="AlphaFoldDB" id="A0A1T4X6B7"/>
<dbReference type="InterPro" id="IPR013249">
    <property type="entry name" value="RNA_pol_sigma70_r4_t2"/>
</dbReference>
<dbReference type="GO" id="GO:0003677">
    <property type="term" value="F:DNA binding"/>
    <property type="evidence" value="ECO:0007669"/>
    <property type="project" value="UniProtKB-KW"/>
</dbReference>
<dbReference type="STRING" id="48467.SAMN02745166_01117"/>
<feature type="domain" description="RNA polymerase sigma-70 region 2" evidence="6">
    <location>
        <begin position="26"/>
        <end position="93"/>
    </location>
</feature>
<dbReference type="OrthoDB" id="193693at2"/>
<keyword evidence="3" id="KW-0731">Sigma factor</keyword>
<dbReference type="PANTHER" id="PTHR43133">
    <property type="entry name" value="RNA POLYMERASE ECF-TYPE SIGMA FACTO"/>
    <property type="match status" value="1"/>
</dbReference>
<reference evidence="9" key="1">
    <citation type="submission" date="2017-02" db="EMBL/GenBank/DDBJ databases">
        <authorList>
            <person name="Varghese N."/>
            <person name="Submissions S."/>
        </authorList>
    </citation>
    <scope>NUCLEOTIDE SEQUENCE [LARGE SCALE GENOMIC DNA]</scope>
    <source>
        <strain evidence="9">ATCC 700200</strain>
    </source>
</reference>
<dbReference type="InterPro" id="IPR007627">
    <property type="entry name" value="RNA_pol_sigma70_r2"/>
</dbReference>
<dbReference type="Proteomes" id="UP000190774">
    <property type="component" value="Unassembled WGS sequence"/>
</dbReference>
<evidence type="ECO:0000256" key="4">
    <source>
        <dbReference type="ARBA" id="ARBA00023125"/>
    </source>
</evidence>
<evidence type="ECO:0000259" key="7">
    <source>
        <dbReference type="Pfam" id="PF08281"/>
    </source>
</evidence>
<evidence type="ECO:0000259" key="6">
    <source>
        <dbReference type="Pfam" id="PF04542"/>
    </source>
</evidence>
<gene>
    <name evidence="8" type="ORF">SAMN02745166_01117</name>
</gene>
<evidence type="ECO:0000256" key="2">
    <source>
        <dbReference type="ARBA" id="ARBA00023015"/>
    </source>
</evidence>
<keyword evidence="9" id="KW-1185">Reference proteome</keyword>
<dbReference type="Pfam" id="PF08281">
    <property type="entry name" value="Sigma70_r4_2"/>
    <property type="match status" value="1"/>
</dbReference>
<dbReference type="PANTHER" id="PTHR43133:SF8">
    <property type="entry name" value="RNA POLYMERASE SIGMA FACTOR HI_1459-RELATED"/>
    <property type="match status" value="1"/>
</dbReference>
<sequence>MTSSSDDDIQLMQRLANGEDLALNTLMARWRERVAAFLLRMVGDHATAMDLTQESFVRLYSSRHRYQPTAVFSTYLFHIAANLARSHIRWKGRHPTVPLTDEEGAMIHEPADLQLSPDAAADLHEKTALVNQAIVALPTDLREALLLFTVEDMSHAEVAAALGCSTKAIEVRIYRARQMLRKIITKQTP</sequence>
<dbReference type="InterPro" id="IPR013325">
    <property type="entry name" value="RNA_pol_sigma_r2"/>
</dbReference>
<dbReference type="SUPFAM" id="SSF88659">
    <property type="entry name" value="Sigma3 and sigma4 domains of RNA polymerase sigma factors"/>
    <property type="match status" value="1"/>
</dbReference>
<dbReference type="Gene3D" id="1.10.1740.10">
    <property type="match status" value="1"/>
</dbReference>
<dbReference type="GO" id="GO:0016987">
    <property type="term" value="F:sigma factor activity"/>
    <property type="evidence" value="ECO:0007669"/>
    <property type="project" value="UniProtKB-KW"/>
</dbReference>
<accession>A0A1T4X6B7</accession>
<organism evidence="8 9">
    <name type="scientific">Prosthecobacter debontii</name>
    <dbReference type="NCBI Taxonomy" id="48467"/>
    <lineage>
        <taxon>Bacteria</taxon>
        <taxon>Pseudomonadati</taxon>
        <taxon>Verrucomicrobiota</taxon>
        <taxon>Verrucomicrobiia</taxon>
        <taxon>Verrucomicrobiales</taxon>
        <taxon>Verrucomicrobiaceae</taxon>
        <taxon>Prosthecobacter</taxon>
    </lineage>
</organism>
<evidence type="ECO:0000256" key="5">
    <source>
        <dbReference type="ARBA" id="ARBA00023163"/>
    </source>
</evidence>
<dbReference type="RefSeq" id="WP_078812325.1">
    <property type="nucleotide sequence ID" value="NZ_FUYE01000003.1"/>
</dbReference>
<keyword evidence="4" id="KW-0238">DNA-binding</keyword>
<dbReference type="Gene3D" id="1.10.10.10">
    <property type="entry name" value="Winged helix-like DNA-binding domain superfamily/Winged helix DNA-binding domain"/>
    <property type="match status" value="1"/>
</dbReference>
<evidence type="ECO:0000313" key="9">
    <source>
        <dbReference type="Proteomes" id="UP000190774"/>
    </source>
</evidence>
<proteinExistence type="inferred from homology"/>
<protein>
    <submittedName>
        <fullName evidence="8">RNA polymerase sigma-70 factor, ECF subfamily</fullName>
    </submittedName>
</protein>
<dbReference type="CDD" id="cd06171">
    <property type="entry name" value="Sigma70_r4"/>
    <property type="match status" value="1"/>
</dbReference>
<dbReference type="InterPro" id="IPR013324">
    <property type="entry name" value="RNA_pol_sigma_r3/r4-like"/>
</dbReference>
<dbReference type="InterPro" id="IPR039425">
    <property type="entry name" value="RNA_pol_sigma-70-like"/>
</dbReference>
<dbReference type="EMBL" id="FUYE01000003">
    <property type="protein sequence ID" value="SKA85220.1"/>
    <property type="molecule type" value="Genomic_DNA"/>
</dbReference>
<keyword evidence="5" id="KW-0804">Transcription</keyword>
<evidence type="ECO:0000313" key="8">
    <source>
        <dbReference type="EMBL" id="SKA85220.1"/>
    </source>
</evidence>
<feature type="domain" description="RNA polymerase sigma factor 70 region 4 type 2" evidence="7">
    <location>
        <begin position="130"/>
        <end position="180"/>
    </location>
</feature>
<keyword evidence="2" id="KW-0805">Transcription regulation</keyword>